<keyword evidence="1" id="KW-0614">Plasmid</keyword>
<gene>
    <name evidence="1" type="ORF">PVE_P0215</name>
</gene>
<name>A0A1D3KAJ9_PSEVE</name>
<organism evidence="1 2">
    <name type="scientific">Pseudomonas veronii 1YdBTEX2</name>
    <dbReference type="NCBI Taxonomy" id="1295141"/>
    <lineage>
        <taxon>Bacteria</taxon>
        <taxon>Pseudomonadati</taxon>
        <taxon>Pseudomonadota</taxon>
        <taxon>Gammaproteobacteria</taxon>
        <taxon>Pseudomonadales</taxon>
        <taxon>Pseudomonadaceae</taxon>
        <taxon>Pseudomonas</taxon>
    </lineage>
</organism>
<reference evidence="2" key="1">
    <citation type="submission" date="2016-07" db="EMBL/GenBank/DDBJ databases">
        <authorList>
            <person name="Florea S."/>
            <person name="Webb J.S."/>
            <person name="Jaromczyk J."/>
            <person name="Schardl C.L."/>
        </authorList>
    </citation>
    <scope>NUCLEOTIDE SEQUENCE [LARGE SCALE GENOMIC DNA]</scope>
    <source>
        <strain evidence="2">1YdBTEX2</strain>
        <plasmid evidence="2">Plasmid pve_Plasmid</plasmid>
    </source>
</reference>
<evidence type="ECO:0000313" key="1">
    <source>
        <dbReference type="EMBL" id="SBW85255.1"/>
    </source>
</evidence>
<sequence>MKTTFISEFLNAAKDAPRLYFAPLAGAANAIKAEFSRVKKESAGQVPLASSAKQ</sequence>
<evidence type="ECO:0000313" key="2">
    <source>
        <dbReference type="Proteomes" id="UP000245431"/>
    </source>
</evidence>
<protein>
    <submittedName>
        <fullName evidence="1">Uncharacterized protein</fullName>
    </submittedName>
</protein>
<dbReference type="EMBL" id="LT599585">
    <property type="protein sequence ID" value="SBW85255.1"/>
    <property type="molecule type" value="Genomic_DNA"/>
</dbReference>
<proteinExistence type="predicted"/>
<geneLocation type="plasmid" evidence="2">
    <name>pve_Plasmid</name>
</geneLocation>
<dbReference type="AlphaFoldDB" id="A0A1D3KAJ9"/>
<dbReference type="Proteomes" id="UP000245431">
    <property type="component" value="Plasmid PVE_plasmid"/>
</dbReference>
<accession>A0A1D3KAJ9</accession>